<keyword evidence="9" id="KW-1185">Reference proteome</keyword>
<dbReference type="InterPro" id="IPR006225">
    <property type="entry name" value="PsdUridine_synth_RluC/D"/>
</dbReference>
<gene>
    <name evidence="8" type="ORF">EDC65_2319</name>
</gene>
<dbReference type="PROSITE" id="PS01129">
    <property type="entry name" value="PSI_RLU"/>
    <property type="match status" value="1"/>
</dbReference>
<dbReference type="PANTHER" id="PTHR21600:SF44">
    <property type="entry name" value="RIBOSOMAL LARGE SUBUNIT PSEUDOURIDINE SYNTHASE D"/>
    <property type="match status" value="1"/>
</dbReference>
<dbReference type="CDD" id="cd02869">
    <property type="entry name" value="PseudoU_synth_RluA_like"/>
    <property type="match status" value="1"/>
</dbReference>
<accession>A0A3N1MB80</accession>
<dbReference type="InterPro" id="IPR006224">
    <property type="entry name" value="PsdUridine_synth_RluA-like_CS"/>
</dbReference>
<evidence type="ECO:0000256" key="1">
    <source>
        <dbReference type="ARBA" id="ARBA00010876"/>
    </source>
</evidence>
<protein>
    <recommendedName>
        <fullName evidence="6">Pseudouridine synthase</fullName>
        <ecNumber evidence="6">5.4.99.-</ecNumber>
    </recommendedName>
</protein>
<feature type="active site" evidence="4">
    <location>
        <position position="142"/>
    </location>
</feature>
<dbReference type="PROSITE" id="PS50889">
    <property type="entry name" value="S4"/>
    <property type="match status" value="1"/>
</dbReference>
<keyword evidence="5" id="KW-0694">RNA-binding</keyword>
<reference evidence="8 9" key="1">
    <citation type="submission" date="2018-11" db="EMBL/GenBank/DDBJ databases">
        <title>Genomic Encyclopedia of Type Strains, Phase IV (KMG-IV): sequencing the most valuable type-strain genomes for metagenomic binning, comparative biology and taxonomic classification.</title>
        <authorList>
            <person name="Goeker M."/>
        </authorList>
    </citation>
    <scope>NUCLEOTIDE SEQUENCE [LARGE SCALE GENOMIC DNA]</scope>
    <source>
        <strain evidence="8 9">DSM 5900</strain>
    </source>
</reference>
<dbReference type="Gene3D" id="3.30.2350.10">
    <property type="entry name" value="Pseudouridine synthase"/>
    <property type="match status" value="1"/>
</dbReference>
<proteinExistence type="inferred from homology"/>
<dbReference type="PANTHER" id="PTHR21600">
    <property type="entry name" value="MITOCHONDRIAL RNA PSEUDOURIDINE SYNTHASE"/>
    <property type="match status" value="1"/>
</dbReference>
<name>A0A3N1MB80_9PROT</name>
<dbReference type="InterPro" id="IPR006145">
    <property type="entry name" value="PsdUridine_synth_RsuA/RluA"/>
</dbReference>
<dbReference type="InterPro" id="IPR050188">
    <property type="entry name" value="RluA_PseudoU_synthase"/>
</dbReference>
<organism evidence="8 9">
    <name type="scientific">Stella humosa</name>
    <dbReference type="NCBI Taxonomy" id="94"/>
    <lineage>
        <taxon>Bacteria</taxon>
        <taxon>Pseudomonadati</taxon>
        <taxon>Pseudomonadota</taxon>
        <taxon>Alphaproteobacteria</taxon>
        <taxon>Rhodospirillales</taxon>
        <taxon>Stellaceae</taxon>
        <taxon>Stella</taxon>
    </lineage>
</organism>
<dbReference type="OrthoDB" id="9807829at2"/>
<comment type="catalytic activity">
    <reaction evidence="6">
        <text>a uridine in RNA = a pseudouridine in RNA</text>
        <dbReference type="Rhea" id="RHEA:48348"/>
        <dbReference type="Rhea" id="RHEA-COMP:12068"/>
        <dbReference type="Rhea" id="RHEA-COMP:12069"/>
        <dbReference type="ChEBI" id="CHEBI:65314"/>
        <dbReference type="ChEBI" id="CHEBI:65315"/>
    </reaction>
</comment>
<evidence type="ECO:0000256" key="4">
    <source>
        <dbReference type="PIRSR" id="PIRSR606225-1"/>
    </source>
</evidence>
<evidence type="ECO:0000256" key="2">
    <source>
        <dbReference type="ARBA" id="ARBA00023235"/>
    </source>
</evidence>
<evidence type="ECO:0000256" key="6">
    <source>
        <dbReference type="RuleBase" id="RU362028"/>
    </source>
</evidence>
<evidence type="ECO:0000259" key="7">
    <source>
        <dbReference type="Pfam" id="PF00849"/>
    </source>
</evidence>
<evidence type="ECO:0000313" key="9">
    <source>
        <dbReference type="Proteomes" id="UP000278222"/>
    </source>
</evidence>
<feature type="domain" description="Pseudouridine synthase RsuA/RluA-like" evidence="7">
    <location>
        <begin position="98"/>
        <end position="247"/>
    </location>
</feature>
<dbReference type="SUPFAM" id="SSF55120">
    <property type="entry name" value="Pseudouridine synthase"/>
    <property type="match status" value="1"/>
</dbReference>
<dbReference type="EMBL" id="RJKX01000013">
    <property type="protein sequence ID" value="ROQ00519.1"/>
    <property type="molecule type" value="Genomic_DNA"/>
</dbReference>
<evidence type="ECO:0000256" key="3">
    <source>
        <dbReference type="ARBA" id="ARBA00036882"/>
    </source>
</evidence>
<evidence type="ECO:0000256" key="5">
    <source>
        <dbReference type="PROSITE-ProRule" id="PRU00182"/>
    </source>
</evidence>
<dbReference type="AlphaFoldDB" id="A0A3N1MB80"/>
<dbReference type="CDD" id="cd00165">
    <property type="entry name" value="S4"/>
    <property type="match status" value="1"/>
</dbReference>
<dbReference type="GO" id="GO:0000455">
    <property type="term" value="P:enzyme-directed rRNA pseudouridine synthesis"/>
    <property type="evidence" value="ECO:0007669"/>
    <property type="project" value="TreeGrafter"/>
</dbReference>
<dbReference type="GO" id="GO:0160140">
    <property type="term" value="F:23S rRNA pseudouridine(1911/1915/1917) synthase activity"/>
    <property type="evidence" value="ECO:0007669"/>
    <property type="project" value="UniProtKB-EC"/>
</dbReference>
<dbReference type="EC" id="5.4.99.-" evidence="6"/>
<comment type="similarity">
    <text evidence="1 6">Belongs to the pseudouridine synthase RluA family.</text>
</comment>
<dbReference type="InterPro" id="IPR036986">
    <property type="entry name" value="S4_RNA-bd_sf"/>
</dbReference>
<dbReference type="Gene3D" id="3.10.290.10">
    <property type="entry name" value="RNA-binding S4 domain"/>
    <property type="match status" value="1"/>
</dbReference>
<keyword evidence="2 6" id="KW-0413">Isomerase</keyword>
<comment type="catalytic activity">
    <reaction evidence="3">
        <text>uridine(1911/1915/1917) in 23S rRNA = pseudouridine(1911/1915/1917) in 23S rRNA</text>
        <dbReference type="Rhea" id="RHEA:42524"/>
        <dbReference type="Rhea" id="RHEA-COMP:10097"/>
        <dbReference type="Rhea" id="RHEA-COMP:10098"/>
        <dbReference type="ChEBI" id="CHEBI:65314"/>
        <dbReference type="ChEBI" id="CHEBI:65315"/>
        <dbReference type="EC" id="5.4.99.23"/>
    </reaction>
</comment>
<dbReference type="NCBIfam" id="TIGR00005">
    <property type="entry name" value="rluA_subfam"/>
    <property type="match status" value="1"/>
</dbReference>
<comment type="function">
    <text evidence="6">Responsible for synthesis of pseudouridine from uracil.</text>
</comment>
<dbReference type="RefSeq" id="WP_123689789.1">
    <property type="nucleotide sequence ID" value="NZ_AP019700.1"/>
</dbReference>
<dbReference type="GO" id="GO:0003723">
    <property type="term" value="F:RNA binding"/>
    <property type="evidence" value="ECO:0007669"/>
    <property type="project" value="UniProtKB-KW"/>
</dbReference>
<dbReference type="Pfam" id="PF00849">
    <property type="entry name" value="PseudoU_synth_2"/>
    <property type="match status" value="1"/>
</dbReference>
<evidence type="ECO:0000313" key="8">
    <source>
        <dbReference type="EMBL" id="ROQ00519.1"/>
    </source>
</evidence>
<comment type="caution">
    <text evidence="8">The sequence shown here is derived from an EMBL/GenBank/DDBJ whole genome shotgun (WGS) entry which is preliminary data.</text>
</comment>
<dbReference type="SUPFAM" id="SSF55174">
    <property type="entry name" value="Alpha-L RNA-binding motif"/>
    <property type="match status" value="1"/>
</dbReference>
<sequence length="326" mass="35777">MTGVQTLTVDPGESEIRLDRWFKRHFPELIHGRLEKLLRTGQVRVDGKRATAGQRVSTGQVIRVPPLGEAPTEAQPPRPVAARDVSMIRALVLHQDQHMIVLNKPAGLAVQGGTGTPRHLDGMLEALRFDAAERPRLVHRLDRDTSGVFVIARTAAAARFLGDAFRDKTVRKVYWALVVGQPKPRRGKIDSPIAKRATAKGERVVEDEEDGQRAVTWYATVENAGKQASWVAMMPITGRTHQLRVHCGSVLGTPILGDRKYGGSAAFIAELDPDAPLHLHARSIRLPSIGGGTVEVTAPLPLHMREAWSFFGFGETDEDPFAEIDS</sequence>
<dbReference type="InterPro" id="IPR020103">
    <property type="entry name" value="PsdUridine_synth_cat_dom_sf"/>
</dbReference>
<dbReference type="Proteomes" id="UP000278222">
    <property type="component" value="Unassembled WGS sequence"/>
</dbReference>